<feature type="domain" description="GEVED" evidence="2">
    <location>
        <begin position="355"/>
        <end position="420"/>
    </location>
</feature>
<dbReference type="Pfam" id="PF18998">
    <property type="entry name" value="Flg_new_2"/>
    <property type="match status" value="1"/>
</dbReference>
<evidence type="ECO:0000313" key="4">
    <source>
        <dbReference type="Proteomes" id="UP000018901"/>
    </source>
</evidence>
<dbReference type="Proteomes" id="UP000018901">
    <property type="component" value="Chromosome"/>
</dbReference>
<dbReference type="HOGENOM" id="CLU_519412_0_0_10"/>
<sequence>MMSSHLTASTRQNRFLKWDEANNRLCTEQYSKGIPASSLTEGHLWRLESANDGNESHVYLVNFNGKRVFVPATAVAEDGDNPNRNTPLEMNETGSIWDLKTSTSTGISTDCAEGQYVLQFVDYSGERAFLNAMDGGELNFGVTVYAAGVHQASGWFFYETEYTPAVKTISVAANDNAFGTVAIEGQTGNSVEIAQSKAVTVTATAAEGYMFHRWVEQGTENVLSYRPTFTYNGTEDKAFVAEFVEKDYPIMTRFYVVNLTQQNRYLGAASYTVGDETHELFSYTSEAELPFTQYMELNKVQEEGAVIDKTSTPIKLTTGVESFSMKFKQYNNTITFNRNNETITCNPELVWTRQAVYIDWNNDMEFAGEGEIYESMGINSETNNFDDPNGSIENGWQRSITIPEGTAAGTYRMRVVYMAPDPFTEDWPSKVFTDFFGELRNGVAYDFEIQIAQASGIEAVTESAIYYDAQAQVLVAPHMGKAVVYNLAGQVVMQAENADEVSVSALAKGVYVANIDGKMIKFIR</sequence>
<organism evidence="3 4">
    <name type="scientific">Barnesiella viscericola DSM 18177</name>
    <dbReference type="NCBI Taxonomy" id="880074"/>
    <lineage>
        <taxon>Bacteria</taxon>
        <taxon>Pseudomonadati</taxon>
        <taxon>Bacteroidota</taxon>
        <taxon>Bacteroidia</taxon>
        <taxon>Bacteroidales</taxon>
        <taxon>Barnesiellaceae</taxon>
        <taxon>Barnesiella</taxon>
    </lineage>
</organism>
<dbReference type="KEGG" id="bvs:BARVI_03150"/>
<protein>
    <submittedName>
        <fullName evidence="3">Uncharacterized protein</fullName>
    </submittedName>
</protein>
<feature type="domain" description="Bacterial repeat" evidence="1">
    <location>
        <begin position="170"/>
        <end position="245"/>
    </location>
</feature>
<dbReference type="InterPro" id="IPR045474">
    <property type="entry name" value="GEVED"/>
</dbReference>
<dbReference type="AlphaFoldDB" id="W0EWP5"/>
<evidence type="ECO:0000259" key="1">
    <source>
        <dbReference type="Pfam" id="PF18998"/>
    </source>
</evidence>
<evidence type="ECO:0000313" key="3">
    <source>
        <dbReference type="EMBL" id="AHF13639.1"/>
    </source>
</evidence>
<reference evidence="3 4" key="1">
    <citation type="submission" date="2013-12" db="EMBL/GenBank/DDBJ databases">
        <authorList>
            <consortium name="DOE Joint Genome Institute"/>
            <person name="Eisen J."/>
            <person name="Huntemann M."/>
            <person name="Han J."/>
            <person name="Chen A."/>
            <person name="Kyrpides N."/>
            <person name="Mavromatis K."/>
            <person name="Markowitz V."/>
            <person name="Palaniappan K."/>
            <person name="Ivanova N."/>
            <person name="Schaumberg A."/>
            <person name="Pati A."/>
            <person name="Liolios K."/>
            <person name="Nordberg H.P."/>
            <person name="Cantor M.N."/>
            <person name="Hua S.X."/>
            <person name="Woyke T."/>
        </authorList>
    </citation>
    <scope>NUCLEOTIDE SEQUENCE [LARGE SCALE GENOMIC DNA]</scope>
    <source>
        <strain evidence="4">DSM 18177</strain>
    </source>
</reference>
<dbReference type="STRING" id="880074.BARVI_03150"/>
<name>W0EWP5_9BACT</name>
<evidence type="ECO:0000259" key="2">
    <source>
        <dbReference type="Pfam" id="PF20009"/>
    </source>
</evidence>
<keyword evidence="4" id="KW-1185">Reference proteome</keyword>
<dbReference type="eggNOG" id="COG3227">
    <property type="taxonomic scope" value="Bacteria"/>
</dbReference>
<dbReference type="Pfam" id="PF20009">
    <property type="entry name" value="GEVED"/>
    <property type="match status" value="1"/>
</dbReference>
<accession>W0EWP5</accession>
<dbReference type="EMBL" id="CP007034">
    <property type="protein sequence ID" value="AHF13639.1"/>
    <property type="molecule type" value="Genomic_DNA"/>
</dbReference>
<dbReference type="InterPro" id="IPR044060">
    <property type="entry name" value="Bacterial_rp_domain"/>
</dbReference>
<proteinExistence type="predicted"/>
<gene>
    <name evidence="3" type="ORF">BARVI_03150</name>
</gene>